<reference evidence="2 3" key="1">
    <citation type="journal article" date="2017" name="Nat. Ecol. Evol.">
        <title>Scallop genome provides insights into evolution of bilaterian karyotype and development.</title>
        <authorList>
            <person name="Wang S."/>
            <person name="Zhang J."/>
            <person name="Jiao W."/>
            <person name="Li J."/>
            <person name="Xun X."/>
            <person name="Sun Y."/>
            <person name="Guo X."/>
            <person name="Huan P."/>
            <person name="Dong B."/>
            <person name="Zhang L."/>
            <person name="Hu X."/>
            <person name="Sun X."/>
            <person name="Wang J."/>
            <person name="Zhao C."/>
            <person name="Wang Y."/>
            <person name="Wang D."/>
            <person name="Huang X."/>
            <person name="Wang R."/>
            <person name="Lv J."/>
            <person name="Li Y."/>
            <person name="Zhang Z."/>
            <person name="Liu B."/>
            <person name="Lu W."/>
            <person name="Hui Y."/>
            <person name="Liang J."/>
            <person name="Zhou Z."/>
            <person name="Hou R."/>
            <person name="Li X."/>
            <person name="Liu Y."/>
            <person name="Li H."/>
            <person name="Ning X."/>
            <person name="Lin Y."/>
            <person name="Zhao L."/>
            <person name="Xing Q."/>
            <person name="Dou J."/>
            <person name="Li Y."/>
            <person name="Mao J."/>
            <person name="Guo H."/>
            <person name="Dou H."/>
            <person name="Li T."/>
            <person name="Mu C."/>
            <person name="Jiang W."/>
            <person name="Fu Q."/>
            <person name="Fu X."/>
            <person name="Miao Y."/>
            <person name="Liu J."/>
            <person name="Yu Q."/>
            <person name="Li R."/>
            <person name="Liao H."/>
            <person name="Li X."/>
            <person name="Kong Y."/>
            <person name="Jiang Z."/>
            <person name="Chourrout D."/>
            <person name="Li R."/>
            <person name="Bao Z."/>
        </authorList>
    </citation>
    <scope>NUCLEOTIDE SEQUENCE [LARGE SCALE GENOMIC DNA]</scope>
    <source>
        <strain evidence="2 3">PY_sf001</strain>
    </source>
</reference>
<comment type="caution">
    <text evidence="2">The sequence shown here is derived from an EMBL/GenBank/DDBJ whole genome shotgun (WGS) entry which is preliminary data.</text>
</comment>
<protein>
    <submittedName>
        <fullName evidence="2">Uncharacterized protein</fullName>
    </submittedName>
</protein>
<gene>
    <name evidence="2" type="ORF">KP79_PYT16794</name>
</gene>
<evidence type="ECO:0000313" key="3">
    <source>
        <dbReference type="Proteomes" id="UP000242188"/>
    </source>
</evidence>
<accession>A0A210PGB3</accession>
<dbReference type="AlphaFoldDB" id="A0A210PGB3"/>
<evidence type="ECO:0000256" key="1">
    <source>
        <dbReference type="SAM" id="MobiDB-lite"/>
    </source>
</evidence>
<feature type="compositionally biased region" description="Basic and acidic residues" evidence="1">
    <location>
        <begin position="1"/>
        <end position="25"/>
    </location>
</feature>
<keyword evidence="3" id="KW-1185">Reference proteome</keyword>
<dbReference type="Proteomes" id="UP000242188">
    <property type="component" value="Unassembled WGS sequence"/>
</dbReference>
<feature type="region of interest" description="Disordered" evidence="1">
    <location>
        <begin position="1"/>
        <end position="34"/>
    </location>
</feature>
<organism evidence="2 3">
    <name type="scientific">Mizuhopecten yessoensis</name>
    <name type="common">Japanese scallop</name>
    <name type="synonym">Patinopecten yessoensis</name>
    <dbReference type="NCBI Taxonomy" id="6573"/>
    <lineage>
        <taxon>Eukaryota</taxon>
        <taxon>Metazoa</taxon>
        <taxon>Spiralia</taxon>
        <taxon>Lophotrochozoa</taxon>
        <taxon>Mollusca</taxon>
        <taxon>Bivalvia</taxon>
        <taxon>Autobranchia</taxon>
        <taxon>Pteriomorphia</taxon>
        <taxon>Pectinida</taxon>
        <taxon>Pectinoidea</taxon>
        <taxon>Pectinidae</taxon>
        <taxon>Mizuhopecten</taxon>
    </lineage>
</organism>
<proteinExistence type="predicted"/>
<evidence type="ECO:0000313" key="2">
    <source>
        <dbReference type="EMBL" id="OWF35497.1"/>
    </source>
</evidence>
<sequence length="73" mass="8208">MDKTIESRSQKVLEEKEEKIDHQDESPSVSSAGKAKIRYIAGARVHKIAKRLQESVSRKLSLSRQTELNDATA</sequence>
<dbReference type="EMBL" id="NEDP02076724">
    <property type="protein sequence ID" value="OWF35497.1"/>
    <property type="molecule type" value="Genomic_DNA"/>
</dbReference>
<name>A0A210PGB3_MIZYE</name>